<dbReference type="PANTHER" id="PTHR43124">
    <property type="entry name" value="PURINE EFFLUX PUMP PBUE"/>
    <property type="match status" value="1"/>
</dbReference>
<evidence type="ECO:0000256" key="1">
    <source>
        <dbReference type="ARBA" id="ARBA00004651"/>
    </source>
</evidence>
<organism evidence="8 9">
    <name type="scientific">Sulfitobacter albidus</name>
    <dbReference type="NCBI Taxonomy" id="2829501"/>
    <lineage>
        <taxon>Bacteria</taxon>
        <taxon>Pseudomonadati</taxon>
        <taxon>Pseudomonadota</taxon>
        <taxon>Alphaproteobacteria</taxon>
        <taxon>Rhodobacterales</taxon>
        <taxon>Roseobacteraceae</taxon>
        <taxon>Sulfitobacter</taxon>
    </lineage>
</organism>
<dbReference type="GO" id="GO:0022857">
    <property type="term" value="F:transmembrane transporter activity"/>
    <property type="evidence" value="ECO:0007669"/>
    <property type="project" value="InterPro"/>
</dbReference>
<evidence type="ECO:0000256" key="5">
    <source>
        <dbReference type="ARBA" id="ARBA00023136"/>
    </source>
</evidence>
<evidence type="ECO:0000313" key="8">
    <source>
        <dbReference type="EMBL" id="QUJ77114.1"/>
    </source>
</evidence>
<feature type="transmembrane region" description="Helical" evidence="6">
    <location>
        <begin position="297"/>
        <end position="315"/>
    </location>
</feature>
<dbReference type="InterPro" id="IPR036259">
    <property type="entry name" value="MFS_trans_sf"/>
</dbReference>
<dbReference type="InterPro" id="IPR050189">
    <property type="entry name" value="MFS_Efflux_Transporters"/>
</dbReference>
<dbReference type="KEGG" id="sual:KDD17_03540"/>
<dbReference type="EMBL" id="CP073581">
    <property type="protein sequence ID" value="QUJ77114.1"/>
    <property type="molecule type" value="Genomic_DNA"/>
</dbReference>
<evidence type="ECO:0000256" key="3">
    <source>
        <dbReference type="ARBA" id="ARBA00022692"/>
    </source>
</evidence>
<feature type="transmembrane region" description="Helical" evidence="6">
    <location>
        <begin position="272"/>
        <end position="291"/>
    </location>
</feature>
<dbReference type="InterPro" id="IPR011701">
    <property type="entry name" value="MFS"/>
</dbReference>
<keyword evidence="3 6" id="KW-0812">Transmembrane</keyword>
<accession>A0A975JEN8</accession>
<feature type="transmembrane region" description="Helical" evidence="6">
    <location>
        <begin position="105"/>
        <end position="127"/>
    </location>
</feature>
<dbReference type="CDD" id="cd17324">
    <property type="entry name" value="MFS_NepI_like"/>
    <property type="match status" value="1"/>
</dbReference>
<dbReference type="AlphaFoldDB" id="A0A975JEN8"/>
<reference evidence="8" key="1">
    <citation type="submission" date="2021-04" db="EMBL/GenBank/DDBJ databases">
        <title>Complete genome sequence for Sulfitobacter sp. strain JK7-1.</title>
        <authorList>
            <person name="Park S.-J."/>
        </authorList>
    </citation>
    <scope>NUCLEOTIDE SEQUENCE</scope>
    <source>
        <strain evidence="8">JK7-1</strain>
    </source>
</reference>
<comment type="subcellular location">
    <subcellularLocation>
        <location evidence="1">Cell membrane</location>
        <topology evidence="1">Multi-pass membrane protein</topology>
    </subcellularLocation>
</comment>
<evidence type="ECO:0000256" key="2">
    <source>
        <dbReference type="ARBA" id="ARBA00022475"/>
    </source>
</evidence>
<keyword evidence="4 6" id="KW-1133">Transmembrane helix</keyword>
<feature type="transmembrane region" description="Helical" evidence="6">
    <location>
        <begin position="241"/>
        <end position="260"/>
    </location>
</feature>
<name>A0A975JEN8_9RHOB</name>
<evidence type="ECO:0000259" key="7">
    <source>
        <dbReference type="PROSITE" id="PS50850"/>
    </source>
</evidence>
<proteinExistence type="predicted"/>
<evidence type="ECO:0000313" key="9">
    <source>
        <dbReference type="Proteomes" id="UP000683291"/>
    </source>
</evidence>
<feature type="transmembrane region" description="Helical" evidence="6">
    <location>
        <begin position="78"/>
        <end position="99"/>
    </location>
</feature>
<sequence length="388" mass="40073">MDATHPDRFLIPTLSACNFVIGIGAFVIIGLLEPLGADLDRSAAQAGQLMTVYAVAYAFLSPLLVAMTGSVGRRRVMAAGFALFALAAFVSAIAPNFTVLSLARIIAAAGAGIFTPLAAAVAAALYPEAQRARVLAAVFFGLTLSQVAGVPAGSWIAYTFGWRWALVLVTALALPCIALIWTRVPAGLKFQPVSLRDLRDVLGEGRLMLAIGFTASFIGAQYVLFTYIAPLLSETMGFGRNGITLVLVISGVGAVFGNIMGGFLSDRLGWRITLSALCVAQILLMPMFSLLPVAPPMLFLLAFLWALGSWSFMAAQQTRLIALAGHRAPVVLALNAAAIYVGAAIGSAFGGALIAGFGLLALGIGAGVGAALALAHLTLSARLAPAPS</sequence>
<feature type="transmembrane region" description="Helical" evidence="6">
    <location>
        <begin position="9"/>
        <end position="32"/>
    </location>
</feature>
<gene>
    <name evidence="8" type="ORF">KDD17_03540</name>
</gene>
<dbReference type="InterPro" id="IPR020846">
    <property type="entry name" value="MFS_dom"/>
</dbReference>
<dbReference type="GO" id="GO:0005886">
    <property type="term" value="C:plasma membrane"/>
    <property type="evidence" value="ECO:0007669"/>
    <property type="project" value="UniProtKB-SubCell"/>
</dbReference>
<dbReference type="PROSITE" id="PS50850">
    <property type="entry name" value="MFS"/>
    <property type="match status" value="1"/>
</dbReference>
<keyword evidence="5 6" id="KW-0472">Membrane</keyword>
<feature type="transmembrane region" description="Helical" evidence="6">
    <location>
        <begin position="164"/>
        <end position="186"/>
    </location>
</feature>
<keyword evidence="9" id="KW-1185">Reference proteome</keyword>
<feature type="transmembrane region" description="Helical" evidence="6">
    <location>
        <begin position="327"/>
        <end position="346"/>
    </location>
</feature>
<dbReference type="RefSeq" id="WP_212705309.1">
    <property type="nucleotide sequence ID" value="NZ_CP073581.1"/>
</dbReference>
<feature type="domain" description="Major facilitator superfamily (MFS) profile" evidence="7">
    <location>
        <begin position="10"/>
        <end position="388"/>
    </location>
</feature>
<evidence type="ECO:0000256" key="6">
    <source>
        <dbReference type="SAM" id="Phobius"/>
    </source>
</evidence>
<dbReference type="Pfam" id="PF07690">
    <property type="entry name" value="MFS_1"/>
    <property type="match status" value="1"/>
</dbReference>
<feature type="transmembrane region" description="Helical" evidence="6">
    <location>
        <begin position="52"/>
        <end position="71"/>
    </location>
</feature>
<protein>
    <submittedName>
        <fullName evidence="8">MFS transporter</fullName>
    </submittedName>
</protein>
<dbReference type="Gene3D" id="1.20.1250.20">
    <property type="entry name" value="MFS general substrate transporter like domains"/>
    <property type="match status" value="1"/>
</dbReference>
<dbReference type="SUPFAM" id="SSF103473">
    <property type="entry name" value="MFS general substrate transporter"/>
    <property type="match status" value="1"/>
</dbReference>
<dbReference type="Proteomes" id="UP000683291">
    <property type="component" value="Chromosome 1"/>
</dbReference>
<dbReference type="PANTHER" id="PTHR43124:SF10">
    <property type="entry name" value="PURINE EFFLUX PUMP PBUE"/>
    <property type="match status" value="1"/>
</dbReference>
<feature type="transmembrane region" description="Helical" evidence="6">
    <location>
        <begin position="134"/>
        <end position="158"/>
    </location>
</feature>
<evidence type="ECO:0000256" key="4">
    <source>
        <dbReference type="ARBA" id="ARBA00022989"/>
    </source>
</evidence>
<keyword evidence="2" id="KW-1003">Cell membrane</keyword>
<feature type="transmembrane region" description="Helical" evidence="6">
    <location>
        <begin position="352"/>
        <end position="375"/>
    </location>
</feature>
<feature type="transmembrane region" description="Helical" evidence="6">
    <location>
        <begin position="207"/>
        <end position="229"/>
    </location>
</feature>